<evidence type="ECO:0000256" key="1">
    <source>
        <dbReference type="SAM" id="MobiDB-lite"/>
    </source>
</evidence>
<proteinExistence type="predicted"/>
<dbReference type="AlphaFoldDB" id="A0A0G4H1N6"/>
<name>A0A0G4H1N6_9ALVE</name>
<reference evidence="2" key="1">
    <citation type="submission" date="2014-11" db="EMBL/GenBank/DDBJ databases">
        <authorList>
            <person name="Otto D Thomas"/>
            <person name="Naeem Raeece"/>
        </authorList>
    </citation>
    <scope>NUCLEOTIDE SEQUENCE</scope>
</reference>
<organism evidence="2">
    <name type="scientific">Chromera velia CCMP2878</name>
    <dbReference type="NCBI Taxonomy" id="1169474"/>
    <lineage>
        <taxon>Eukaryota</taxon>
        <taxon>Sar</taxon>
        <taxon>Alveolata</taxon>
        <taxon>Colpodellida</taxon>
        <taxon>Chromeraceae</taxon>
        <taxon>Chromera</taxon>
    </lineage>
</organism>
<evidence type="ECO:0000313" key="2">
    <source>
        <dbReference type="EMBL" id="CEM37516.1"/>
    </source>
</evidence>
<dbReference type="VEuPathDB" id="CryptoDB:Cvel_24327"/>
<feature type="compositionally biased region" description="Low complexity" evidence="1">
    <location>
        <begin position="70"/>
        <end position="79"/>
    </location>
</feature>
<accession>A0A0G4H1N6</accession>
<feature type="region of interest" description="Disordered" evidence="1">
    <location>
        <begin position="70"/>
        <end position="89"/>
    </location>
</feature>
<protein>
    <submittedName>
        <fullName evidence="2">Uncharacterized protein</fullName>
    </submittedName>
</protein>
<gene>
    <name evidence="2" type="ORF">Cvel_24327</name>
</gene>
<sequence length="164" mass="18000">MNHDGPSAWKSLRPGAFRAPTTSTPTDLFAECALRLTTPRSLVNILNDPARIGLRFASVDGRLSLDDLHPTAVSTSSSPSPSPTCPTDLEESRSDVWTFLWLSNLILLFIEFSIEDHNPAPEVHGGQSALPTLRPTVADLKAFPDFVERKYNSGIFAFKLQPPK</sequence>
<dbReference type="EMBL" id="CDMZ01001783">
    <property type="protein sequence ID" value="CEM37516.1"/>
    <property type="molecule type" value="Genomic_DNA"/>
</dbReference>